<dbReference type="AlphaFoldDB" id="A0A9P4IUA0"/>
<evidence type="ECO:0000256" key="1">
    <source>
        <dbReference type="SAM" id="Coils"/>
    </source>
</evidence>
<dbReference type="OrthoDB" id="5945798at2759"/>
<feature type="compositionally biased region" description="Polar residues" evidence="2">
    <location>
        <begin position="83"/>
        <end position="98"/>
    </location>
</feature>
<evidence type="ECO:0000313" key="3">
    <source>
        <dbReference type="EMBL" id="KAF2150097.1"/>
    </source>
</evidence>
<feature type="region of interest" description="Disordered" evidence="2">
    <location>
        <begin position="75"/>
        <end position="253"/>
    </location>
</feature>
<accession>A0A9P4IUA0</accession>
<proteinExistence type="predicted"/>
<dbReference type="Proteomes" id="UP000799439">
    <property type="component" value="Unassembled WGS sequence"/>
</dbReference>
<gene>
    <name evidence="3" type="ORF">K461DRAFT_287757</name>
</gene>
<feature type="compositionally biased region" description="Low complexity" evidence="2">
    <location>
        <begin position="522"/>
        <end position="538"/>
    </location>
</feature>
<feature type="compositionally biased region" description="Basic and acidic residues" evidence="2">
    <location>
        <begin position="397"/>
        <end position="417"/>
    </location>
</feature>
<name>A0A9P4IUA0_9PEZI</name>
<comment type="caution">
    <text evidence="3">The sequence shown here is derived from an EMBL/GenBank/DDBJ whole genome shotgun (WGS) entry which is preliminary data.</text>
</comment>
<feature type="compositionally biased region" description="Polar residues" evidence="2">
    <location>
        <begin position="440"/>
        <end position="451"/>
    </location>
</feature>
<evidence type="ECO:0000256" key="2">
    <source>
        <dbReference type="SAM" id="MobiDB-lite"/>
    </source>
</evidence>
<keyword evidence="1" id="KW-0175">Coiled coil</keyword>
<feature type="region of interest" description="Disordered" evidence="2">
    <location>
        <begin position="753"/>
        <end position="774"/>
    </location>
</feature>
<keyword evidence="4" id="KW-1185">Reference proteome</keyword>
<sequence length="774" mass="84310">MAWRQRLRRTRSQSQTRVSRCQKLRLDPEQLGTSPHPAVHLSHSTGLAVHFALEDALRKPNSFTPDLAEERAQMSDLGLGSNVRASDGTSRPSGSNAVRTPRDIMKDRHEREARRRAAAEQTERQQEEDRRRSAERRVAATAVHATPSSSAPHRQSTGYDSGAPSSQRSQSTTIPASSARATSNPGSASASYNRASTDQPRPIDETRNTTAQSATQRPADATAPRQTTSSAAANSNVHRDHPRTTANPTRDNVSSFPHAFERWEQLSSHWEGLTSYWLHKLESNQDAIAKNVPTASAMSRQITDLSAAGANLFHAVVELQRLRASSERKFQRWFHETRTEQEKDRESRVELDRALQIERDAREELSRERERAEKERKQAEVMVKEMRRELSISKEEARRAWEELGRREQEERERTMSLKEGLPTVVGGVQVVPMHASPGVSRQGSQSQRPSTRAGYPPSHAPSEASGQRPSPTDTDPFTESGHSAQIPGTLHHEPDVQSLTGWQHYDPYQRSTPATSGSIQTAIPAASSRAAAGPSTANPNPTPGPTQHSLEDEPERFYQQPPHVGILPDDPEIQPLHPTHTSAATANDPHNAPQELRATASPMSHSTSGTEYEIDSNGHLQLDEAGRPVVWRSGSAGGNSAASAAQPRPEQARHQRTISASAIHSPPSEGGSEDSEPRGPPRTSAEAMAMAGVPAPSPPAAQHPQSGYVYGPGGQVYEVGPGGRLVVPPGAAAPAVPQQGGGWETLQTRHHHPTRLSDVIEEEEGSARGSRIG</sequence>
<feature type="compositionally biased region" description="Polar residues" evidence="2">
    <location>
        <begin position="510"/>
        <end position="521"/>
    </location>
</feature>
<feature type="compositionally biased region" description="Polar residues" evidence="2">
    <location>
        <begin position="602"/>
        <end position="611"/>
    </location>
</feature>
<protein>
    <submittedName>
        <fullName evidence="3">Uncharacterized protein</fullName>
    </submittedName>
</protein>
<feature type="compositionally biased region" description="Basic and acidic residues" evidence="2">
    <location>
        <begin position="100"/>
        <end position="138"/>
    </location>
</feature>
<reference evidence="3" key="1">
    <citation type="journal article" date="2020" name="Stud. Mycol.">
        <title>101 Dothideomycetes genomes: a test case for predicting lifestyles and emergence of pathogens.</title>
        <authorList>
            <person name="Haridas S."/>
            <person name="Albert R."/>
            <person name="Binder M."/>
            <person name="Bloem J."/>
            <person name="Labutti K."/>
            <person name="Salamov A."/>
            <person name="Andreopoulos B."/>
            <person name="Baker S."/>
            <person name="Barry K."/>
            <person name="Bills G."/>
            <person name="Bluhm B."/>
            <person name="Cannon C."/>
            <person name="Castanera R."/>
            <person name="Culley D."/>
            <person name="Daum C."/>
            <person name="Ezra D."/>
            <person name="Gonzalez J."/>
            <person name="Henrissat B."/>
            <person name="Kuo A."/>
            <person name="Liang C."/>
            <person name="Lipzen A."/>
            <person name="Lutzoni F."/>
            <person name="Magnuson J."/>
            <person name="Mondo S."/>
            <person name="Nolan M."/>
            <person name="Ohm R."/>
            <person name="Pangilinan J."/>
            <person name="Park H.-J."/>
            <person name="Ramirez L."/>
            <person name="Alfaro M."/>
            <person name="Sun H."/>
            <person name="Tritt A."/>
            <person name="Yoshinaga Y."/>
            <person name="Zwiers L.-H."/>
            <person name="Turgeon B."/>
            <person name="Goodwin S."/>
            <person name="Spatafora J."/>
            <person name="Crous P."/>
            <person name="Grigoriev I."/>
        </authorList>
    </citation>
    <scope>NUCLEOTIDE SEQUENCE</scope>
    <source>
        <strain evidence="3">CBS 260.36</strain>
    </source>
</reference>
<feature type="compositionally biased region" description="Polar residues" evidence="2">
    <location>
        <begin position="465"/>
        <end position="484"/>
    </location>
</feature>
<feature type="compositionally biased region" description="Polar residues" evidence="2">
    <location>
        <begin position="224"/>
        <end position="236"/>
    </location>
</feature>
<feature type="compositionally biased region" description="Polar residues" evidence="2">
    <location>
        <begin position="244"/>
        <end position="253"/>
    </location>
</feature>
<feature type="region of interest" description="Disordered" evidence="2">
    <location>
        <begin position="397"/>
        <end position="708"/>
    </location>
</feature>
<feature type="coiled-coil region" evidence="1">
    <location>
        <begin position="348"/>
        <end position="396"/>
    </location>
</feature>
<dbReference type="EMBL" id="ML996090">
    <property type="protein sequence ID" value="KAF2150097.1"/>
    <property type="molecule type" value="Genomic_DNA"/>
</dbReference>
<feature type="compositionally biased region" description="Polar residues" evidence="2">
    <location>
        <begin position="146"/>
        <end position="199"/>
    </location>
</feature>
<evidence type="ECO:0000313" key="4">
    <source>
        <dbReference type="Proteomes" id="UP000799439"/>
    </source>
</evidence>
<organism evidence="3 4">
    <name type="scientific">Myriangium duriaei CBS 260.36</name>
    <dbReference type="NCBI Taxonomy" id="1168546"/>
    <lineage>
        <taxon>Eukaryota</taxon>
        <taxon>Fungi</taxon>
        <taxon>Dikarya</taxon>
        <taxon>Ascomycota</taxon>
        <taxon>Pezizomycotina</taxon>
        <taxon>Dothideomycetes</taxon>
        <taxon>Dothideomycetidae</taxon>
        <taxon>Myriangiales</taxon>
        <taxon>Myriangiaceae</taxon>
        <taxon>Myriangium</taxon>
    </lineage>
</organism>